<keyword evidence="1" id="KW-0472">Membrane</keyword>
<keyword evidence="3" id="KW-1185">Reference proteome</keyword>
<feature type="transmembrane region" description="Helical" evidence="1">
    <location>
        <begin position="12"/>
        <end position="37"/>
    </location>
</feature>
<dbReference type="OrthoDB" id="1337415at2"/>
<gene>
    <name evidence="2" type="ORF">F6464_02930</name>
</gene>
<name>A0A7J5AKC3_9FLAO</name>
<reference evidence="2 3" key="1">
    <citation type="submission" date="2019-09" db="EMBL/GenBank/DDBJ databases">
        <title>Flavobacterium sp. nov., isolated from glacier ice.</title>
        <authorList>
            <person name="Liu Q."/>
        </authorList>
    </citation>
    <scope>NUCLEOTIDE SEQUENCE [LARGE SCALE GENOMIC DNA]</scope>
    <source>
        <strain evidence="2 3">NBRC 112527</strain>
    </source>
</reference>
<evidence type="ECO:0008006" key="4">
    <source>
        <dbReference type="Google" id="ProtNLM"/>
    </source>
</evidence>
<protein>
    <recommendedName>
        <fullName evidence="4">DUF481 domain-containing protein</fullName>
    </recommendedName>
</protein>
<dbReference type="Proteomes" id="UP000490922">
    <property type="component" value="Unassembled WGS sequence"/>
</dbReference>
<comment type="caution">
    <text evidence="2">The sequence shown here is derived from an EMBL/GenBank/DDBJ whole genome shotgun (WGS) entry which is preliminary data.</text>
</comment>
<keyword evidence="1" id="KW-0812">Transmembrane</keyword>
<organism evidence="2 3">
    <name type="scientific">Flavobacterium luteum</name>
    <dbReference type="NCBI Taxonomy" id="2026654"/>
    <lineage>
        <taxon>Bacteria</taxon>
        <taxon>Pseudomonadati</taxon>
        <taxon>Bacteroidota</taxon>
        <taxon>Flavobacteriia</taxon>
        <taxon>Flavobacteriales</taxon>
        <taxon>Flavobacteriaceae</taxon>
        <taxon>Flavobacterium</taxon>
    </lineage>
</organism>
<evidence type="ECO:0000256" key="1">
    <source>
        <dbReference type="SAM" id="Phobius"/>
    </source>
</evidence>
<keyword evidence="1" id="KW-1133">Transmembrane helix</keyword>
<dbReference type="EMBL" id="WAEM01000001">
    <property type="protein sequence ID" value="KAB1158052.1"/>
    <property type="molecule type" value="Genomic_DNA"/>
</dbReference>
<evidence type="ECO:0000313" key="2">
    <source>
        <dbReference type="EMBL" id="KAB1158052.1"/>
    </source>
</evidence>
<dbReference type="RefSeq" id="WP_151106245.1">
    <property type="nucleotide sequence ID" value="NZ_WAEM01000001.1"/>
</dbReference>
<proteinExistence type="predicted"/>
<dbReference type="PROSITE" id="PS51257">
    <property type="entry name" value="PROKAR_LIPOPROTEIN"/>
    <property type="match status" value="1"/>
</dbReference>
<sequence>MKKYTCITSYYISFIAMQPILLFLIGIVFSGCGPIYYVPNTQNVPIMKEKGQMNLSLGLNGSEYTDGFELQGAYGLSDSWALQLNTDWVNSSEDSSSGSGNFVEIGGGYYKSLTKSVVFETYGLLGYGSIDYKDYFIDNSSISANFYRLGIQPSISFVGKYFNASLSSRLATINYTNVSGTSIYDINYLTANNSFWLLEPALTLQGGSKNIKLQLQFQLSYNLTVPDFSQDYSLISLGLKVNLDTKKEKAN</sequence>
<evidence type="ECO:0000313" key="3">
    <source>
        <dbReference type="Proteomes" id="UP000490922"/>
    </source>
</evidence>
<accession>A0A7J5AKC3</accession>
<dbReference type="AlphaFoldDB" id="A0A7J5AKC3"/>